<evidence type="ECO:0000313" key="2">
    <source>
        <dbReference type="EMBL" id="GIL69438.1"/>
    </source>
</evidence>
<dbReference type="InterPro" id="IPR006461">
    <property type="entry name" value="PLAC_motif_containing"/>
</dbReference>
<keyword evidence="1" id="KW-0472">Membrane</keyword>
<evidence type="ECO:0000313" key="3">
    <source>
        <dbReference type="EMBL" id="GIM09731.1"/>
    </source>
</evidence>
<feature type="transmembrane region" description="Helical" evidence="1">
    <location>
        <begin position="62"/>
        <end position="80"/>
    </location>
</feature>
<comment type="caution">
    <text evidence="3">The sequence shown here is derived from an EMBL/GenBank/DDBJ whole genome shotgun (WGS) entry which is preliminary data.</text>
</comment>
<keyword evidence="1" id="KW-0812">Transmembrane</keyword>
<dbReference type="NCBIfam" id="TIGR01571">
    <property type="entry name" value="A_thal_Cys_rich"/>
    <property type="match status" value="1"/>
</dbReference>
<dbReference type="EMBL" id="BNCQ01000032">
    <property type="protein sequence ID" value="GIM09731.1"/>
    <property type="molecule type" value="Genomic_DNA"/>
</dbReference>
<keyword evidence="1" id="KW-1133">Transmembrane helix</keyword>
<evidence type="ECO:0000313" key="4">
    <source>
        <dbReference type="Proteomes" id="UP000722791"/>
    </source>
</evidence>
<organism evidence="3 4">
    <name type="scientific">Volvox reticuliferus</name>
    <dbReference type="NCBI Taxonomy" id="1737510"/>
    <lineage>
        <taxon>Eukaryota</taxon>
        <taxon>Viridiplantae</taxon>
        <taxon>Chlorophyta</taxon>
        <taxon>core chlorophytes</taxon>
        <taxon>Chlorophyceae</taxon>
        <taxon>CS clade</taxon>
        <taxon>Chlamydomonadales</taxon>
        <taxon>Volvocaceae</taxon>
        <taxon>Volvox</taxon>
    </lineage>
</organism>
<sequence>MAFAPAHNAWTTELCDCAAEPSGCGFCLYACFCQPCAYGTNVELMDPAVVLCGGECFAACCSYYLVGVFTGFPCVLHLLARGYIRRKYNIPGDSCADFMITWCCTPCALCQEHRELIIRGHKPGGVVPSMHPQVAPQPQMMVMVPAPPPMGVQPGYPVPMQAAYVQPGMQVAYVQPAPQPVVAYPVVPKQ</sequence>
<dbReference type="Proteomes" id="UP000722791">
    <property type="component" value="Unassembled WGS sequence"/>
</dbReference>
<evidence type="ECO:0000313" key="5">
    <source>
        <dbReference type="Proteomes" id="UP000747110"/>
    </source>
</evidence>
<accession>A0A8J4GLR7</accession>
<reference evidence="3" key="1">
    <citation type="journal article" date="2021" name="Proc. Natl. Acad. Sci. U.S.A.">
        <title>Three genomes in the algal genus Volvox reveal the fate of a haploid sex-determining region after a transition to homothallism.</title>
        <authorList>
            <person name="Yamamoto K."/>
            <person name="Hamaji T."/>
            <person name="Kawai-Toyooka H."/>
            <person name="Matsuzaki R."/>
            <person name="Takahashi F."/>
            <person name="Nishimura Y."/>
            <person name="Kawachi M."/>
            <person name="Noguchi H."/>
            <person name="Minakuchi Y."/>
            <person name="Umen J.G."/>
            <person name="Toyoda A."/>
            <person name="Nozaki H."/>
        </authorList>
    </citation>
    <scope>NUCLEOTIDE SEQUENCE</scope>
    <source>
        <strain evidence="3">NIES-3785</strain>
        <strain evidence="2">NIES-3786</strain>
    </source>
</reference>
<dbReference type="OrthoDB" id="1045822at2759"/>
<proteinExistence type="predicted"/>
<protein>
    <submittedName>
        <fullName evidence="3">Uncharacterized protein</fullName>
    </submittedName>
</protein>
<keyword evidence="5" id="KW-1185">Reference proteome</keyword>
<dbReference type="Pfam" id="PF04749">
    <property type="entry name" value="PLAC8"/>
    <property type="match status" value="1"/>
</dbReference>
<gene>
    <name evidence="2" type="ORF">Vretifemale_368</name>
    <name evidence="3" type="ORF">Vretimale_13540</name>
</gene>
<dbReference type="EMBL" id="BNCP01000001">
    <property type="protein sequence ID" value="GIL69438.1"/>
    <property type="molecule type" value="Genomic_DNA"/>
</dbReference>
<dbReference type="Proteomes" id="UP000747110">
    <property type="component" value="Unassembled WGS sequence"/>
</dbReference>
<evidence type="ECO:0000256" key="1">
    <source>
        <dbReference type="SAM" id="Phobius"/>
    </source>
</evidence>
<dbReference type="AlphaFoldDB" id="A0A8J4GLR7"/>
<name>A0A8J4GLR7_9CHLO</name>
<dbReference type="PANTHER" id="PTHR15907">
    <property type="entry name" value="DUF614 FAMILY PROTEIN-RELATED"/>
    <property type="match status" value="1"/>
</dbReference>